<evidence type="ECO:0000313" key="3">
    <source>
        <dbReference type="Proteomes" id="UP001150217"/>
    </source>
</evidence>
<protein>
    <recommendedName>
        <fullName evidence="1">HNH nuclease domain-containing protein</fullName>
    </recommendedName>
</protein>
<dbReference type="EMBL" id="JANVFT010000015">
    <property type="protein sequence ID" value="KAJ4498550.1"/>
    <property type="molecule type" value="Genomic_DNA"/>
</dbReference>
<evidence type="ECO:0000259" key="1">
    <source>
        <dbReference type="Pfam" id="PF13391"/>
    </source>
</evidence>
<sequence length="234" mass="26376">MCILIFCTVRSSNKVPTPRSIHPSRQSFTRLEDMLAQTMEASGNDYQTAREKALARDGYQCMITGVWDTNSLERNIELNELLVKSRGYEATVQTCHILSQSIMQGIGDSRRPSSGVIAILTQFHLGHLVDVLVEKGGVHSLCNLLSLVQPLHEAFDRLGLWFDETDEDDMYEVRVVRDSNLGTFSHVNRQPHFEVNEMLKKPKFRHVQLALPDSRFLALHAVCARVAHMSGAAE</sequence>
<accession>A0ABQ8VVI6</accession>
<gene>
    <name evidence="2" type="ORF">C8R41DRAFT_937735</name>
</gene>
<evidence type="ECO:0000313" key="2">
    <source>
        <dbReference type="EMBL" id="KAJ4498550.1"/>
    </source>
</evidence>
<keyword evidence="3" id="KW-1185">Reference proteome</keyword>
<proteinExistence type="predicted"/>
<organism evidence="2 3">
    <name type="scientific">Lentinula lateritia</name>
    <dbReference type="NCBI Taxonomy" id="40482"/>
    <lineage>
        <taxon>Eukaryota</taxon>
        <taxon>Fungi</taxon>
        <taxon>Dikarya</taxon>
        <taxon>Basidiomycota</taxon>
        <taxon>Agaricomycotina</taxon>
        <taxon>Agaricomycetes</taxon>
        <taxon>Agaricomycetidae</taxon>
        <taxon>Agaricales</taxon>
        <taxon>Marasmiineae</taxon>
        <taxon>Omphalotaceae</taxon>
        <taxon>Lentinula</taxon>
    </lineage>
</organism>
<name>A0ABQ8VVI6_9AGAR</name>
<dbReference type="Proteomes" id="UP001150217">
    <property type="component" value="Unassembled WGS sequence"/>
</dbReference>
<dbReference type="InterPro" id="IPR003615">
    <property type="entry name" value="HNH_nuc"/>
</dbReference>
<feature type="domain" description="HNH nuclease" evidence="1">
    <location>
        <begin position="61"/>
        <end position="157"/>
    </location>
</feature>
<reference evidence="2" key="1">
    <citation type="submission" date="2022-08" db="EMBL/GenBank/DDBJ databases">
        <title>A Global Phylogenomic Analysis of the Shiitake Genus Lentinula.</title>
        <authorList>
            <consortium name="DOE Joint Genome Institute"/>
            <person name="Sierra-Patev S."/>
            <person name="Min B."/>
            <person name="Naranjo-Ortiz M."/>
            <person name="Looney B."/>
            <person name="Konkel Z."/>
            <person name="Slot J.C."/>
            <person name="Sakamoto Y."/>
            <person name="Steenwyk J.L."/>
            <person name="Rokas A."/>
            <person name="Carro J."/>
            <person name="Camarero S."/>
            <person name="Ferreira P."/>
            <person name="Molpeceres G."/>
            <person name="Ruiz-Duenas F.J."/>
            <person name="Serrano A."/>
            <person name="Henrissat B."/>
            <person name="Drula E."/>
            <person name="Hughes K.W."/>
            <person name="Mata J.L."/>
            <person name="Ishikawa N.K."/>
            <person name="Vargas-Isla R."/>
            <person name="Ushijima S."/>
            <person name="Smith C.A."/>
            <person name="Ahrendt S."/>
            <person name="Andreopoulos W."/>
            <person name="He G."/>
            <person name="Labutti K."/>
            <person name="Lipzen A."/>
            <person name="Ng V."/>
            <person name="Riley R."/>
            <person name="Sandor L."/>
            <person name="Barry K."/>
            <person name="Martinez A.T."/>
            <person name="Xiao Y."/>
            <person name="Gibbons J.G."/>
            <person name="Terashima K."/>
            <person name="Grigoriev I.V."/>
            <person name="Hibbett D.S."/>
        </authorList>
    </citation>
    <scope>NUCLEOTIDE SEQUENCE</scope>
    <source>
        <strain evidence="2">RHP3577 ss4</strain>
    </source>
</reference>
<comment type="caution">
    <text evidence="2">The sequence shown here is derived from an EMBL/GenBank/DDBJ whole genome shotgun (WGS) entry which is preliminary data.</text>
</comment>
<dbReference type="Pfam" id="PF13391">
    <property type="entry name" value="HNH_2"/>
    <property type="match status" value="1"/>
</dbReference>